<feature type="chain" id="PRO_5043047063" evidence="1">
    <location>
        <begin position="28"/>
        <end position="305"/>
    </location>
</feature>
<reference evidence="2" key="2">
    <citation type="submission" date="2023-05" db="EMBL/GenBank/DDBJ databases">
        <authorList>
            <consortium name="Lawrence Berkeley National Laboratory"/>
            <person name="Steindorff A."/>
            <person name="Hensen N."/>
            <person name="Bonometti L."/>
            <person name="Westerberg I."/>
            <person name="Brannstrom I.O."/>
            <person name="Guillou S."/>
            <person name="Cros-Aarteil S."/>
            <person name="Calhoun S."/>
            <person name="Haridas S."/>
            <person name="Kuo A."/>
            <person name="Mondo S."/>
            <person name="Pangilinan J."/>
            <person name="Riley R."/>
            <person name="Labutti K."/>
            <person name="Andreopoulos B."/>
            <person name="Lipzen A."/>
            <person name="Chen C."/>
            <person name="Yanf M."/>
            <person name="Daum C."/>
            <person name="Ng V."/>
            <person name="Clum A."/>
            <person name="Ohm R."/>
            <person name="Martin F."/>
            <person name="Silar P."/>
            <person name="Natvig D."/>
            <person name="Lalanne C."/>
            <person name="Gautier V."/>
            <person name="Ament-Velasquez S.L."/>
            <person name="Kruys A."/>
            <person name="Hutchinson M.I."/>
            <person name="Powell A.J."/>
            <person name="Barry K."/>
            <person name="Miller A.N."/>
            <person name="Grigoriev I.V."/>
            <person name="Debuchy R."/>
            <person name="Gladieux P."/>
            <person name="Thoren M.H."/>
            <person name="Johannesson H."/>
        </authorList>
    </citation>
    <scope>NUCLEOTIDE SEQUENCE</scope>
    <source>
        <strain evidence="2">CBS 359.72</strain>
    </source>
</reference>
<dbReference type="AlphaFoldDB" id="A0AAN7CMD4"/>
<protein>
    <submittedName>
        <fullName evidence="2">Uncharacterized protein</fullName>
    </submittedName>
</protein>
<dbReference type="Proteomes" id="UP001303647">
    <property type="component" value="Unassembled WGS sequence"/>
</dbReference>
<evidence type="ECO:0000256" key="1">
    <source>
        <dbReference type="SAM" id="SignalP"/>
    </source>
</evidence>
<keyword evidence="3" id="KW-1185">Reference proteome</keyword>
<evidence type="ECO:0000313" key="3">
    <source>
        <dbReference type="Proteomes" id="UP001303647"/>
    </source>
</evidence>
<accession>A0AAN7CMD4</accession>
<dbReference type="InterPro" id="IPR038656">
    <property type="entry name" value="Peptidase_G1_sf"/>
</dbReference>
<name>A0AAN7CMD4_9PEZI</name>
<keyword evidence="1" id="KW-0732">Signal</keyword>
<organism evidence="2 3">
    <name type="scientific">Corynascus novoguineensis</name>
    <dbReference type="NCBI Taxonomy" id="1126955"/>
    <lineage>
        <taxon>Eukaryota</taxon>
        <taxon>Fungi</taxon>
        <taxon>Dikarya</taxon>
        <taxon>Ascomycota</taxon>
        <taxon>Pezizomycotina</taxon>
        <taxon>Sordariomycetes</taxon>
        <taxon>Sordariomycetidae</taxon>
        <taxon>Sordariales</taxon>
        <taxon>Chaetomiaceae</taxon>
        <taxon>Corynascus</taxon>
    </lineage>
</organism>
<evidence type="ECO:0000313" key="2">
    <source>
        <dbReference type="EMBL" id="KAK4244435.1"/>
    </source>
</evidence>
<comment type="caution">
    <text evidence="2">The sequence shown here is derived from an EMBL/GenBank/DDBJ whole genome shotgun (WGS) entry which is preliminary data.</text>
</comment>
<dbReference type="Gene3D" id="2.60.120.700">
    <property type="entry name" value="Peptidase G1"/>
    <property type="match status" value="1"/>
</dbReference>
<sequence length="305" mass="33524">MQGQQSLGKAIMRFLFLAVSSLLTVQANKSRKDLCGVSVHASDIPDIGNFSVIDATWRVPDVVPERDEFDRRAPYISQGVALCCGDDCSTRLAAGTWASPRDSGHSSSASAMFQLSPVFGPFLIPAAHHFEFNSSDVLWTRVEILGPDKAQLTFSKFQNATSHTIITVDLGIWAEKDGTPILNIATRGNGRDLHFAYSPRYPDAAEKPVFCGDSAWWYVSDNFDPGDEMQRRRRPLADFSPVLMASHGLRTVAGRRFPADLPLSGLARFWNMVRDGNGGSEVLCTARGFVDTGMTMLQARHPWGV</sequence>
<gene>
    <name evidence="2" type="ORF">C7999DRAFT_17317</name>
</gene>
<feature type="signal peptide" evidence="1">
    <location>
        <begin position="1"/>
        <end position="27"/>
    </location>
</feature>
<proteinExistence type="predicted"/>
<dbReference type="EMBL" id="MU857739">
    <property type="protein sequence ID" value="KAK4244435.1"/>
    <property type="molecule type" value="Genomic_DNA"/>
</dbReference>
<reference evidence="2" key="1">
    <citation type="journal article" date="2023" name="Mol. Phylogenet. Evol.">
        <title>Genome-scale phylogeny and comparative genomics of the fungal order Sordariales.</title>
        <authorList>
            <person name="Hensen N."/>
            <person name="Bonometti L."/>
            <person name="Westerberg I."/>
            <person name="Brannstrom I.O."/>
            <person name="Guillou S."/>
            <person name="Cros-Aarteil S."/>
            <person name="Calhoun S."/>
            <person name="Haridas S."/>
            <person name="Kuo A."/>
            <person name="Mondo S."/>
            <person name="Pangilinan J."/>
            <person name="Riley R."/>
            <person name="LaButti K."/>
            <person name="Andreopoulos B."/>
            <person name="Lipzen A."/>
            <person name="Chen C."/>
            <person name="Yan M."/>
            <person name="Daum C."/>
            <person name="Ng V."/>
            <person name="Clum A."/>
            <person name="Steindorff A."/>
            <person name="Ohm R.A."/>
            <person name="Martin F."/>
            <person name="Silar P."/>
            <person name="Natvig D.O."/>
            <person name="Lalanne C."/>
            <person name="Gautier V."/>
            <person name="Ament-Velasquez S.L."/>
            <person name="Kruys A."/>
            <person name="Hutchinson M.I."/>
            <person name="Powell A.J."/>
            <person name="Barry K."/>
            <person name="Miller A.N."/>
            <person name="Grigoriev I.V."/>
            <person name="Debuchy R."/>
            <person name="Gladieux P."/>
            <person name="Hiltunen Thoren M."/>
            <person name="Johannesson H."/>
        </authorList>
    </citation>
    <scope>NUCLEOTIDE SEQUENCE</scope>
    <source>
        <strain evidence="2">CBS 359.72</strain>
    </source>
</reference>